<sequence length="256" mass="28224">MLNTIVHPARTPSDAPPLIIVHGLFGLGRNFNSIAKTLAETRDVIAVDQRNHGDSFRADRHDYPSMAADVAEVVAAHGGQADLLGHSMGGKTVMHLALTQPGLVRRLVVADIAPVPYAHDQMHNLRTMQGLDLTGLTSRRAADERLAAREPDAGLRAFFLQSLDLKSDPPRWKINLDVLEREMPKVLDWPGAEGPFDGPTLFIAGSRSDYIEAEHRPLIRRLFPRGNVVKLPGAGHWLHADNPRAFEETVRIFLDA</sequence>
<accession>A0A8J8MU04</accession>
<dbReference type="PRINTS" id="PR00111">
    <property type="entry name" value="ABHYDROLASE"/>
</dbReference>
<evidence type="ECO:0000256" key="1">
    <source>
        <dbReference type="ARBA" id="ARBA00022801"/>
    </source>
</evidence>
<dbReference type="PANTHER" id="PTHR46118:SF4">
    <property type="entry name" value="PROTEIN ABHD11"/>
    <property type="match status" value="1"/>
</dbReference>
<keyword evidence="4" id="KW-1185">Reference proteome</keyword>
<gene>
    <name evidence="3" type="ORF">GR316_10880</name>
</gene>
<reference evidence="3" key="1">
    <citation type="submission" date="2020-01" db="EMBL/GenBank/DDBJ databases">
        <authorList>
            <person name="Yang Y."/>
            <person name="Kwon Y.M."/>
        </authorList>
    </citation>
    <scope>NUCLEOTIDE SEQUENCE</scope>
    <source>
        <strain evidence="3">PG104</strain>
    </source>
</reference>
<dbReference type="GO" id="GO:0052689">
    <property type="term" value="F:carboxylic ester hydrolase activity"/>
    <property type="evidence" value="ECO:0007669"/>
    <property type="project" value="TreeGrafter"/>
</dbReference>
<proteinExistence type="predicted"/>
<dbReference type="InterPro" id="IPR029058">
    <property type="entry name" value="AB_hydrolase_fold"/>
</dbReference>
<dbReference type="PANTHER" id="PTHR46118">
    <property type="entry name" value="PROTEIN ABHD11"/>
    <property type="match status" value="1"/>
</dbReference>
<evidence type="ECO:0000313" key="4">
    <source>
        <dbReference type="Proteomes" id="UP000679284"/>
    </source>
</evidence>
<dbReference type="Proteomes" id="UP000679284">
    <property type="component" value="Chromosome"/>
</dbReference>
<dbReference type="Pfam" id="PF00561">
    <property type="entry name" value="Abhydrolase_1"/>
    <property type="match status" value="1"/>
</dbReference>
<dbReference type="KEGG" id="fap:GR316_10880"/>
<keyword evidence="1 3" id="KW-0378">Hydrolase</keyword>
<feature type="domain" description="AB hydrolase-1" evidence="2">
    <location>
        <begin position="16"/>
        <end position="243"/>
    </location>
</feature>
<dbReference type="RefSeq" id="WP_211783941.1">
    <property type="nucleotide sequence ID" value="NZ_CP047289.1"/>
</dbReference>
<dbReference type="AlphaFoldDB" id="A0A8J8MU04"/>
<evidence type="ECO:0000259" key="2">
    <source>
        <dbReference type="Pfam" id="PF00561"/>
    </source>
</evidence>
<organism evidence="3 4">
    <name type="scientific">Falsirhodobacter algicola</name>
    <dbReference type="NCBI Taxonomy" id="2692330"/>
    <lineage>
        <taxon>Bacteria</taxon>
        <taxon>Pseudomonadati</taxon>
        <taxon>Pseudomonadota</taxon>
        <taxon>Alphaproteobacteria</taxon>
        <taxon>Rhodobacterales</taxon>
        <taxon>Paracoccaceae</taxon>
        <taxon>Falsirhodobacter</taxon>
    </lineage>
</organism>
<evidence type="ECO:0000313" key="3">
    <source>
        <dbReference type="EMBL" id="QUS36720.1"/>
    </source>
</evidence>
<protein>
    <submittedName>
        <fullName evidence="3">Alpha/beta fold hydrolase</fullName>
    </submittedName>
</protein>
<dbReference type="Gene3D" id="3.40.50.1820">
    <property type="entry name" value="alpha/beta hydrolase"/>
    <property type="match status" value="1"/>
</dbReference>
<name>A0A8J8MU04_9RHOB</name>
<dbReference type="EMBL" id="CP047289">
    <property type="protein sequence ID" value="QUS36720.1"/>
    <property type="molecule type" value="Genomic_DNA"/>
</dbReference>
<dbReference type="InterPro" id="IPR000073">
    <property type="entry name" value="AB_hydrolase_1"/>
</dbReference>
<dbReference type="SUPFAM" id="SSF53474">
    <property type="entry name" value="alpha/beta-Hydrolases"/>
    <property type="match status" value="1"/>
</dbReference>